<organism evidence="3 4">
    <name type="scientific">Trichomonas vaginalis (strain ATCC PRA-98 / G3)</name>
    <dbReference type="NCBI Taxonomy" id="412133"/>
    <lineage>
        <taxon>Eukaryota</taxon>
        <taxon>Metamonada</taxon>
        <taxon>Parabasalia</taxon>
        <taxon>Trichomonadida</taxon>
        <taxon>Trichomonadidae</taxon>
        <taxon>Trichomonas</taxon>
    </lineage>
</organism>
<evidence type="ECO:0000259" key="2">
    <source>
        <dbReference type="Pfam" id="PF11929"/>
    </source>
</evidence>
<gene>
    <name evidence="3" type="ORF">TVAG_128340</name>
</gene>
<protein>
    <submittedName>
        <fullName evidence="3">Ankyrin repeat protein, putative</fullName>
    </submittedName>
</protein>
<dbReference type="InterPro" id="IPR036770">
    <property type="entry name" value="Ankyrin_rpt-contain_sf"/>
</dbReference>
<dbReference type="PROSITE" id="PS50088">
    <property type="entry name" value="ANK_REPEAT"/>
    <property type="match status" value="4"/>
</dbReference>
<dbReference type="Pfam" id="PF12796">
    <property type="entry name" value="Ank_2"/>
    <property type="match status" value="2"/>
</dbReference>
<feature type="repeat" description="ANK" evidence="1">
    <location>
        <begin position="303"/>
        <end position="335"/>
    </location>
</feature>
<keyword evidence="1" id="KW-0040">ANK repeat</keyword>
<name>A2EBJ5_TRIV3</name>
<feature type="repeat" description="ANK" evidence="1">
    <location>
        <begin position="270"/>
        <end position="302"/>
    </location>
</feature>
<dbReference type="KEGG" id="tva:4767956"/>
<dbReference type="STRING" id="5722.A2EBJ5"/>
<dbReference type="OrthoDB" id="681442at2759"/>
<evidence type="ECO:0000256" key="1">
    <source>
        <dbReference type="PROSITE-ProRule" id="PRU00023"/>
    </source>
</evidence>
<dbReference type="PROSITE" id="PS50297">
    <property type="entry name" value="ANK_REP_REGION"/>
    <property type="match status" value="3"/>
</dbReference>
<proteinExistence type="predicted"/>
<feature type="domain" description="DUF3447" evidence="2">
    <location>
        <begin position="95"/>
        <end position="171"/>
    </location>
</feature>
<dbReference type="Pfam" id="PF11929">
    <property type="entry name" value="DUF3447"/>
    <property type="match status" value="1"/>
</dbReference>
<dbReference type="InParanoid" id="A2EBJ5"/>
<dbReference type="EMBL" id="DS113346">
    <property type="protein sequence ID" value="EAY10025.1"/>
    <property type="molecule type" value="Genomic_DNA"/>
</dbReference>
<dbReference type="SUPFAM" id="SSF48403">
    <property type="entry name" value="Ankyrin repeat"/>
    <property type="match status" value="2"/>
</dbReference>
<dbReference type="PANTHER" id="PTHR24182:SF13">
    <property type="entry name" value="LD18443P"/>
    <property type="match status" value="1"/>
</dbReference>
<dbReference type="VEuPathDB" id="TrichDB:TVAGG3_0407230"/>
<dbReference type="Gene3D" id="1.25.40.20">
    <property type="entry name" value="Ankyrin repeat-containing domain"/>
    <property type="match status" value="1"/>
</dbReference>
<dbReference type="InterPro" id="IPR002110">
    <property type="entry name" value="Ankyrin_rpt"/>
</dbReference>
<dbReference type="AlphaFoldDB" id="A2EBJ5"/>
<feature type="repeat" description="ANK" evidence="1">
    <location>
        <begin position="336"/>
        <end position="368"/>
    </location>
</feature>
<dbReference type="RefSeq" id="XP_001322248.1">
    <property type="nucleotide sequence ID" value="XM_001322213.1"/>
</dbReference>
<accession>A2EBJ5</accession>
<dbReference type="Proteomes" id="UP000001542">
    <property type="component" value="Unassembled WGS sequence"/>
</dbReference>
<dbReference type="InterPro" id="IPR020683">
    <property type="entry name" value="DUF3447"/>
</dbReference>
<dbReference type="SMART" id="SM00248">
    <property type="entry name" value="ANK"/>
    <property type="match status" value="7"/>
</dbReference>
<feature type="repeat" description="ANK" evidence="1">
    <location>
        <begin position="369"/>
        <end position="391"/>
    </location>
</feature>
<evidence type="ECO:0000313" key="3">
    <source>
        <dbReference type="EMBL" id="EAY10025.1"/>
    </source>
</evidence>
<dbReference type="VEuPathDB" id="TrichDB:TVAG_026690"/>
<dbReference type="eggNOG" id="KOG1082">
    <property type="taxonomic scope" value="Eukaryota"/>
</dbReference>
<reference evidence="3" key="2">
    <citation type="journal article" date="2007" name="Science">
        <title>Draft genome sequence of the sexually transmitted pathogen Trichomonas vaginalis.</title>
        <authorList>
            <person name="Carlton J.M."/>
            <person name="Hirt R.P."/>
            <person name="Silva J.C."/>
            <person name="Delcher A.L."/>
            <person name="Schatz M."/>
            <person name="Zhao Q."/>
            <person name="Wortman J.R."/>
            <person name="Bidwell S.L."/>
            <person name="Alsmark U.C.M."/>
            <person name="Besteiro S."/>
            <person name="Sicheritz-Ponten T."/>
            <person name="Noel C.J."/>
            <person name="Dacks J.B."/>
            <person name="Foster P.G."/>
            <person name="Simillion C."/>
            <person name="Van de Peer Y."/>
            <person name="Miranda-Saavedra D."/>
            <person name="Barton G.J."/>
            <person name="Westrop G.D."/>
            <person name="Mueller S."/>
            <person name="Dessi D."/>
            <person name="Fiori P.L."/>
            <person name="Ren Q."/>
            <person name="Paulsen I."/>
            <person name="Zhang H."/>
            <person name="Bastida-Corcuera F.D."/>
            <person name="Simoes-Barbosa A."/>
            <person name="Brown M.T."/>
            <person name="Hayes R.D."/>
            <person name="Mukherjee M."/>
            <person name="Okumura C.Y."/>
            <person name="Schneider R."/>
            <person name="Smith A.J."/>
            <person name="Vanacova S."/>
            <person name="Villalvazo M."/>
            <person name="Haas B.J."/>
            <person name="Pertea M."/>
            <person name="Feldblyum T.V."/>
            <person name="Utterback T.R."/>
            <person name="Shu C.L."/>
            <person name="Osoegawa K."/>
            <person name="de Jong P.J."/>
            <person name="Hrdy I."/>
            <person name="Horvathova L."/>
            <person name="Zubacova Z."/>
            <person name="Dolezal P."/>
            <person name="Malik S.B."/>
            <person name="Logsdon J.M. Jr."/>
            <person name="Henze K."/>
            <person name="Gupta A."/>
            <person name="Wang C.C."/>
            <person name="Dunne R.L."/>
            <person name="Upcroft J.A."/>
            <person name="Upcroft P."/>
            <person name="White O."/>
            <person name="Salzberg S.L."/>
            <person name="Tang P."/>
            <person name="Chiu C.-H."/>
            <person name="Lee Y.-S."/>
            <person name="Embley T.M."/>
            <person name="Coombs G.H."/>
            <person name="Mottram J.C."/>
            <person name="Tachezy J."/>
            <person name="Fraser-Liggett C.M."/>
            <person name="Johnson P.J."/>
        </authorList>
    </citation>
    <scope>NUCLEOTIDE SEQUENCE [LARGE SCALE GENOMIC DNA]</scope>
    <source>
        <strain evidence="3">G3</strain>
    </source>
</reference>
<sequence>MHLFVTYHGISFSEGKDGIAYVDTGNFIKNTIKIDEIEELIMNDDIEKIKEIEPNILGKIHLKNRLNIICRISILESCAYYGSENCFFYLLSNCNQKITKECLQYSFIGQSVDIINECLKYFEPDIKCLKYSIQTHNFDNMEHCLQFKSIDLNEIFSNDLVGFINLKALFILGNIDFKLVTPYCGYFPITSEFFVNKDVDFAKTDSYHFSIFEYAIITNNLNLCKYFLDSKIRSLDASNRNYLEMAFRFCCNDVAKYFISKFDINDRDSKGETLLFYAAKINNVEIAKYLLSKGADINIKSNQNENCLHIASASDSKEIIEFFIKQRMDINFKNQKGKTPLHIALEHSRDKTIEFLIENNADINAKDNKGKTPLHIALEHSRDKTIEFLIEIMQISTQKIIKEKHPFSALLRKALLKKLNISLLMEQISMKKWRMEKLLFFIQYIKRISK</sequence>
<dbReference type="PANTHER" id="PTHR24182">
    <property type="entry name" value="ANKYRIN REPEAT AND SOCS BOX CONTAINING 4"/>
    <property type="match status" value="1"/>
</dbReference>
<evidence type="ECO:0000313" key="4">
    <source>
        <dbReference type="Proteomes" id="UP000001542"/>
    </source>
</evidence>
<keyword evidence="4" id="KW-1185">Reference proteome</keyword>
<reference evidence="3" key="1">
    <citation type="submission" date="2006-10" db="EMBL/GenBank/DDBJ databases">
        <authorList>
            <person name="Amadeo P."/>
            <person name="Zhao Q."/>
            <person name="Wortman J."/>
            <person name="Fraser-Liggett C."/>
            <person name="Carlton J."/>
        </authorList>
    </citation>
    <scope>NUCLEOTIDE SEQUENCE</scope>
    <source>
        <strain evidence="3">G3</strain>
    </source>
</reference>